<evidence type="ECO:0000313" key="2">
    <source>
        <dbReference type="EMBL" id="OQR74892.1"/>
    </source>
</evidence>
<feature type="region of interest" description="Disordered" evidence="1">
    <location>
        <begin position="1"/>
        <end position="78"/>
    </location>
</feature>
<keyword evidence="3" id="KW-1185">Reference proteome</keyword>
<dbReference type="AlphaFoldDB" id="A0A1V9XNC4"/>
<organism evidence="2 3">
    <name type="scientific">Tropilaelaps mercedesae</name>
    <dbReference type="NCBI Taxonomy" id="418985"/>
    <lineage>
        <taxon>Eukaryota</taxon>
        <taxon>Metazoa</taxon>
        <taxon>Ecdysozoa</taxon>
        <taxon>Arthropoda</taxon>
        <taxon>Chelicerata</taxon>
        <taxon>Arachnida</taxon>
        <taxon>Acari</taxon>
        <taxon>Parasitiformes</taxon>
        <taxon>Mesostigmata</taxon>
        <taxon>Gamasina</taxon>
        <taxon>Dermanyssoidea</taxon>
        <taxon>Laelapidae</taxon>
        <taxon>Tropilaelaps</taxon>
    </lineage>
</organism>
<evidence type="ECO:0000313" key="3">
    <source>
        <dbReference type="Proteomes" id="UP000192247"/>
    </source>
</evidence>
<dbReference type="Proteomes" id="UP000192247">
    <property type="component" value="Unassembled WGS sequence"/>
</dbReference>
<dbReference type="EMBL" id="MNPL01007192">
    <property type="protein sequence ID" value="OQR74892.1"/>
    <property type="molecule type" value="Genomic_DNA"/>
</dbReference>
<proteinExistence type="predicted"/>
<protein>
    <submittedName>
        <fullName evidence="2">Uncharacterized protein</fullName>
    </submittedName>
</protein>
<dbReference type="InParanoid" id="A0A1V9XNC4"/>
<sequence>MSEEVEVLYTETHVPDDPPDPGFTENNGEMTEENRKVAAPLASSSSSSTFEEQKTDSEPNSEEKKSPPMSIGAAEERLSCIQVTTRSQLSSQPIGSPSIPILCSPALAAALLAVASGQPEAVQALSTTLLESA</sequence>
<evidence type="ECO:0000256" key="1">
    <source>
        <dbReference type="SAM" id="MobiDB-lite"/>
    </source>
</evidence>
<accession>A0A1V9XNC4</accession>
<name>A0A1V9XNC4_9ACAR</name>
<gene>
    <name evidence="2" type="ORF">BIW11_08777</name>
</gene>
<comment type="caution">
    <text evidence="2">The sequence shown here is derived from an EMBL/GenBank/DDBJ whole genome shotgun (WGS) entry which is preliminary data.</text>
</comment>
<reference evidence="2 3" key="1">
    <citation type="journal article" date="2017" name="Gigascience">
        <title>Draft genome of the honey bee ectoparasitic mite, Tropilaelaps mercedesae, is shaped by the parasitic life history.</title>
        <authorList>
            <person name="Dong X."/>
            <person name="Armstrong S.D."/>
            <person name="Xia D."/>
            <person name="Makepeace B.L."/>
            <person name="Darby A.C."/>
            <person name="Kadowaki T."/>
        </authorList>
    </citation>
    <scope>NUCLEOTIDE SEQUENCE [LARGE SCALE GENOMIC DNA]</scope>
    <source>
        <strain evidence="2">Wuxi-XJTLU</strain>
    </source>
</reference>
<feature type="compositionally biased region" description="Basic and acidic residues" evidence="1">
    <location>
        <begin position="51"/>
        <end position="66"/>
    </location>
</feature>
<feature type="non-terminal residue" evidence="2">
    <location>
        <position position="133"/>
    </location>
</feature>